<evidence type="ECO:0000313" key="3">
    <source>
        <dbReference type="Proteomes" id="UP001608902"/>
    </source>
</evidence>
<sequence length="76" mass="8261">MNSRFDWDDGDTTTKSISRSGSLDDEKAEKEKDNGVDGKENAEKERTGDGAEKDKKDGGQYVGGPMKGLDLRPPQA</sequence>
<feature type="region of interest" description="Disordered" evidence="1">
    <location>
        <begin position="1"/>
        <end position="76"/>
    </location>
</feature>
<proteinExistence type="predicted"/>
<dbReference type="AlphaFoldDB" id="A0ABD6EQT2"/>
<name>A0ABD6EQT2_9BILA</name>
<gene>
    <name evidence="2" type="ORF">AB6A40_008370</name>
</gene>
<keyword evidence="3" id="KW-1185">Reference proteome</keyword>
<comment type="caution">
    <text evidence="2">The sequence shown here is derived from an EMBL/GenBank/DDBJ whole genome shotgun (WGS) entry which is preliminary data.</text>
</comment>
<protein>
    <submittedName>
        <fullName evidence="2">Uncharacterized protein</fullName>
    </submittedName>
</protein>
<dbReference type="EMBL" id="JBGFUD010007635">
    <property type="protein sequence ID" value="MFH4981661.1"/>
    <property type="molecule type" value="Genomic_DNA"/>
</dbReference>
<reference evidence="2 3" key="1">
    <citation type="submission" date="2024-08" db="EMBL/GenBank/DDBJ databases">
        <title>Gnathostoma spinigerum genome.</title>
        <authorList>
            <person name="Gonzalez-Bertolin B."/>
            <person name="Monzon S."/>
            <person name="Zaballos A."/>
            <person name="Jimenez P."/>
            <person name="Dekumyoy P."/>
            <person name="Varona S."/>
            <person name="Cuesta I."/>
            <person name="Sumanam S."/>
            <person name="Adisakwattana P."/>
            <person name="Gasser R.B."/>
            <person name="Hernandez-Gonzalez A."/>
            <person name="Young N.D."/>
            <person name="Perteguer M.J."/>
        </authorList>
    </citation>
    <scope>NUCLEOTIDE SEQUENCE [LARGE SCALE GENOMIC DNA]</scope>
    <source>
        <strain evidence="2">AL3</strain>
        <tissue evidence="2">Liver</tissue>
    </source>
</reference>
<dbReference type="Proteomes" id="UP001608902">
    <property type="component" value="Unassembled WGS sequence"/>
</dbReference>
<evidence type="ECO:0000256" key="1">
    <source>
        <dbReference type="SAM" id="MobiDB-lite"/>
    </source>
</evidence>
<evidence type="ECO:0000313" key="2">
    <source>
        <dbReference type="EMBL" id="MFH4981661.1"/>
    </source>
</evidence>
<feature type="compositionally biased region" description="Basic and acidic residues" evidence="1">
    <location>
        <begin position="22"/>
        <end position="58"/>
    </location>
</feature>
<organism evidence="2 3">
    <name type="scientific">Gnathostoma spinigerum</name>
    <dbReference type="NCBI Taxonomy" id="75299"/>
    <lineage>
        <taxon>Eukaryota</taxon>
        <taxon>Metazoa</taxon>
        <taxon>Ecdysozoa</taxon>
        <taxon>Nematoda</taxon>
        <taxon>Chromadorea</taxon>
        <taxon>Rhabditida</taxon>
        <taxon>Spirurina</taxon>
        <taxon>Gnathostomatomorpha</taxon>
        <taxon>Gnathostomatoidea</taxon>
        <taxon>Gnathostomatidae</taxon>
        <taxon>Gnathostoma</taxon>
    </lineage>
</organism>
<accession>A0ABD6EQT2</accession>